<evidence type="ECO:0000313" key="5">
    <source>
        <dbReference type="Proteomes" id="UP001157733"/>
    </source>
</evidence>
<keyword evidence="1" id="KW-0808">Transferase</keyword>
<dbReference type="PANTHER" id="PTHR46401:SF2">
    <property type="entry name" value="GLYCOSYLTRANSFERASE WBBK-RELATED"/>
    <property type="match status" value="1"/>
</dbReference>
<name>A0ABN8VXT2_9BACT</name>
<accession>A0ABN8VXT2</accession>
<dbReference type="Pfam" id="PF00534">
    <property type="entry name" value="Glycos_transf_1"/>
    <property type="match status" value="1"/>
</dbReference>
<keyword evidence="5" id="KW-1185">Reference proteome</keyword>
<dbReference type="Pfam" id="PF13439">
    <property type="entry name" value="Glyco_transf_4"/>
    <property type="match status" value="1"/>
</dbReference>
<feature type="domain" description="Glycosyltransferase subfamily 4-like N-terminal" evidence="3">
    <location>
        <begin position="120"/>
        <end position="180"/>
    </location>
</feature>
<dbReference type="Gene3D" id="3.40.50.2000">
    <property type="entry name" value="Glycogen Phosphorylase B"/>
    <property type="match status" value="2"/>
</dbReference>
<dbReference type="CDD" id="cd03809">
    <property type="entry name" value="GT4_MtfB-like"/>
    <property type="match status" value="1"/>
</dbReference>
<feature type="domain" description="Glycosyl transferase family 1" evidence="2">
    <location>
        <begin position="192"/>
        <end position="348"/>
    </location>
</feature>
<dbReference type="Proteomes" id="UP001157733">
    <property type="component" value="Chromosome"/>
</dbReference>
<dbReference type="InterPro" id="IPR001296">
    <property type="entry name" value="Glyco_trans_1"/>
</dbReference>
<evidence type="ECO:0000256" key="1">
    <source>
        <dbReference type="ARBA" id="ARBA00022679"/>
    </source>
</evidence>
<gene>
    <name evidence="4" type="ORF">NSPWAT_0755</name>
</gene>
<evidence type="ECO:0000313" key="4">
    <source>
        <dbReference type="EMBL" id="CAI2717614.1"/>
    </source>
</evidence>
<dbReference type="RefSeq" id="WP_282010540.1">
    <property type="nucleotide sequence ID" value="NZ_OX336137.1"/>
</dbReference>
<evidence type="ECO:0000259" key="2">
    <source>
        <dbReference type="Pfam" id="PF00534"/>
    </source>
</evidence>
<organism evidence="4 5">
    <name type="scientific">Nitrospina watsonii</name>
    <dbReference type="NCBI Taxonomy" id="1323948"/>
    <lineage>
        <taxon>Bacteria</taxon>
        <taxon>Pseudomonadati</taxon>
        <taxon>Nitrospinota/Tectimicrobiota group</taxon>
        <taxon>Nitrospinota</taxon>
        <taxon>Nitrospinia</taxon>
        <taxon>Nitrospinales</taxon>
        <taxon>Nitrospinaceae</taxon>
        <taxon>Nitrospina</taxon>
    </lineage>
</organism>
<sequence>MKLIVNTETLTHPLRGIGNYTLHLLKGLRQQATPGTVMCFNGSDRLLTIEEVEASLKNAACDADSLICRELICEAPRDAIDARFRELTRSHTDAVYLEPECLNRPFDGRVIPIIYDLSPFRHPEFHRDAYRAMLQTCVPACLERAAHILTVSEFTRSELVSLWGLPRDKITIVPPGVSPEFHPRSPEDVEATRKKYKLPAKYLLAVGTLEPRKNQTNLIAAYSRLSKSLRTHHALVLIGAQGWGAERLEAVIRSYRHPDELFWLGYVEQADLPALYSGAYGFVYASVYEGFGMCLLEAMASGVPVLTSNQSALPEVANKVALLTNPLNLNSLTRNLERLIRDEAFRSNAHLEGPEKTLNYSWDTSAQQVARTLKKMAETH</sequence>
<dbReference type="SUPFAM" id="SSF53756">
    <property type="entry name" value="UDP-Glycosyltransferase/glycogen phosphorylase"/>
    <property type="match status" value="1"/>
</dbReference>
<protein>
    <submittedName>
        <fullName evidence="4">Glycosyltransferase family 1 protein</fullName>
    </submittedName>
</protein>
<reference evidence="4 5" key="1">
    <citation type="submission" date="2022-09" db="EMBL/GenBank/DDBJ databases">
        <authorList>
            <person name="Kop L."/>
        </authorList>
    </citation>
    <scope>NUCLEOTIDE SEQUENCE [LARGE SCALE GENOMIC DNA]</scope>
    <source>
        <strain evidence="4 5">347</strain>
    </source>
</reference>
<evidence type="ECO:0000259" key="3">
    <source>
        <dbReference type="Pfam" id="PF13439"/>
    </source>
</evidence>
<proteinExistence type="predicted"/>
<dbReference type="InterPro" id="IPR028098">
    <property type="entry name" value="Glyco_trans_4-like_N"/>
</dbReference>
<dbReference type="PANTHER" id="PTHR46401">
    <property type="entry name" value="GLYCOSYLTRANSFERASE WBBK-RELATED"/>
    <property type="match status" value="1"/>
</dbReference>
<dbReference type="EMBL" id="OX336137">
    <property type="protein sequence ID" value="CAI2717614.1"/>
    <property type="molecule type" value="Genomic_DNA"/>
</dbReference>